<comment type="subcellular location">
    <subcellularLocation>
        <location evidence="1 5">Cytoplasm</location>
    </subcellularLocation>
</comment>
<dbReference type="Gene3D" id="1.10.10.10">
    <property type="entry name" value="Winged helix-like DNA-binding domain superfamily/Winged helix DNA-binding domain"/>
    <property type="match status" value="2"/>
</dbReference>
<dbReference type="GO" id="GO:0005737">
    <property type="term" value="C:cytoplasm"/>
    <property type="evidence" value="ECO:0007669"/>
    <property type="project" value="UniProtKB-SubCell"/>
</dbReference>
<comment type="similarity">
    <text evidence="2 5">Belongs to the RecX family.</text>
</comment>
<accession>A0A1T4MLM9</accession>
<comment type="function">
    <text evidence="5">Modulates RecA activity.</text>
</comment>
<dbReference type="PANTHER" id="PTHR33602:SF1">
    <property type="entry name" value="REGULATORY PROTEIN RECX FAMILY PROTEIN"/>
    <property type="match status" value="1"/>
</dbReference>
<evidence type="ECO:0000259" key="6">
    <source>
        <dbReference type="Pfam" id="PF02631"/>
    </source>
</evidence>
<dbReference type="GO" id="GO:0006282">
    <property type="term" value="P:regulation of DNA repair"/>
    <property type="evidence" value="ECO:0007669"/>
    <property type="project" value="UniProtKB-UniRule"/>
</dbReference>
<keyword evidence="8" id="KW-1185">Reference proteome</keyword>
<dbReference type="InterPro" id="IPR053924">
    <property type="entry name" value="RecX_HTH_2nd"/>
</dbReference>
<protein>
    <recommendedName>
        <fullName evidence="3 5">Regulatory protein RecX</fullName>
    </recommendedName>
</protein>
<organism evidence="7 8">
    <name type="scientific">Treponema berlinense</name>
    <dbReference type="NCBI Taxonomy" id="225004"/>
    <lineage>
        <taxon>Bacteria</taxon>
        <taxon>Pseudomonadati</taxon>
        <taxon>Spirochaetota</taxon>
        <taxon>Spirochaetia</taxon>
        <taxon>Spirochaetales</taxon>
        <taxon>Treponemataceae</taxon>
        <taxon>Treponema</taxon>
    </lineage>
</organism>
<evidence type="ECO:0000256" key="3">
    <source>
        <dbReference type="ARBA" id="ARBA00018111"/>
    </source>
</evidence>
<dbReference type="PANTHER" id="PTHR33602">
    <property type="entry name" value="REGULATORY PROTEIN RECX FAMILY PROTEIN"/>
    <property type="match status" value="1"/>
</dbReference>
<dbReference type="InterPro" id="IPR036388">
    <property type="entry name" value="WH-like_DNA-bd_sf"/>
</dbReference>
<dbReference type="AlphaFoldDB" id="A0A1T4MLM9"/>
<sequence length="213" mass="24546">MEQPEAKKLSEQKMRISAIKQTSSDIVEISTDGGSVFFVRFAFLDSVKPEDFFVGAEFFEDREMEIVDAALAFAAECKAEEYLARCEQCRAGLEKKLFQKSHSKQSIKQALDYLEEKKLLNDLRFSEIWLRNHIITKPQGRIRLLRELISRGIKTGDAKKAVDDFFKVNDEIQLCHRAYKKALKSGKKDEKLIKYLMDSGFSYKLILSVADEE</sequence>
<dbReference type="InterPro" id="IPR003783">
    <property type="entry name" value="Regulatory_RecX"/>
</dbReference>
<dbReference type="Pfam" id="PF02631">
    <property type="entry name" value="RecX_HTH2"/>
    <property type="match status" value="1"/>
</dbReference>
<name>A0A1T4MLM9_9SPIR</name>
<evidence type="ECO:0000256" key="1">
    <source>
        <dbReference type="ARBA" id="ARBA00004496"/>
    </source>
</evidence>
<evidence type="ECO:0000256" key="2">
    <source>
        <dbReference type="ARBA" id="ARBA00009695"/>
    </source>
</evidence>
<keyword evidence="4 5" id="KW-0963">Cytoplasm</keyword>
<evidence type="ECO:0000313" key="8">
    <source>
        <dbReference type="Proteomes" id="UP000190395"/>
    </source>
</evidence>
<proteinExistence type="inferred from homology"/>
<gene>
    <name evidence="5" type="primary">recX</name>
    <name evidence="7" type="ORF">SAMN02745152_00908</name>
</gene>
<dbReference type="STRING" id="225004.SAMN02745152_00908"/>
<evidence type="ECO:0000256" key="5">
    <source>
        <dbReference type="HAMAP-Rule" id="MF_01114"/>
    </source>
</evidence>
<dbReference type="HAMAP" id="MF_01114">
    <property type="entry name" value="RecX"/>
    <property type="match status" value="1"/>
</dbReference>
<evidence type="ECO:0000256" key="4">
    <source>
        <dbReference type="ARBA" id="ARBA00022490"/>
    </source>
</evidence>
<feature type="domain" description="RecX second three-helical" evidence="6">
    <location>
        <begin position="121"/>
        <end position="161"/>
    </location>
</feature>
<dbReference type="EMBL" id="FUXC01000004">
    <property type="protein sequence ID" value="SJZ67684.1"/>
    <property type="molecule type" value="Genomic_DNA"/>
</dbReference>
<evidence type="ECO:0000313" key="7">
    <source>
        <dbReference type="EMBL" id="SJZ67684.1"/>
    </source>
</evidence>
<reference evidence="7 8" key="1">
    <citation type="submission" date="2017-02" db="EMBL/GenBank/DDBJ databases">
        <authorList>
            <person name="Peterson S.W."/>
        </authorList>
    </citation>
    <scope>NUCLEOTIDE SEQUENCE [LARGE SCALE GENOMIC DNA]</scope>
    <source>
        <strain evidence="7 8">ATCC BAA-909</strain>
    </source>
</reference>
<dbReference type="Proteomes" id="UP000190395">
    <property type="component" value="Unassembled WGS sequence"/>
</dbReference>